<reference evidence="2" key="1">
    <citation type="submission" date="2016-04" db="EMBL/GenBank/DDBJ databases">
        <title>Cephalotus genome sequencing.</title>
        <authorList>
            <person name="Fukushima K."/>
            <person name="Hasebe M."/>
            <person name="Fang X."/>
        </authorList>
    </citation>
    <scope>NUCLEOTIDE SEQUENCE [LARGE SCALE GENOMIC DNA]</scope>
    <source>
        <strain evidence="2">cv. St1</strain>
    </source>
</reference>
<name>A0A1Q3AQU5_CEPFO</name>
<dbReference type="AlphaFoldDB" id="A0A1Q3AQU5"/>
<dbReference type="InParanoid" id="A0A1Q3AQU5"/>
<protein>
    <submittedName>
        <fullName evidence="1">UBN2_2 domain-containing protein</fullName>
    </submittedName>
</protein>
<keyword evidence="2" id="KW-1185">Reference proteome</keyword>
<dbReference type="Pfam" id="PF14223">
    <property type="entry name" value="Retrotran_gag_2"/>
    <property type="match status" value="1"/>
</dbReference>
<dbReference type="PANTHER" id="PTHR35317:SF23">
    <property type="entry name" value="OS04G0629600 PROTEIN"/>
    <property type="match status" value="1"/>
</dbReference>
<dbReference type="PANTHER" id="PTHR35317">
    <property type="entry name" value="OS04G0629600 PROTEIN"/>
    <property type="match status" value="1"/>
</dbReference>
<dbReference type="EMBL" id="BDDD01000055">
    <property type="protein sequence ID" value="GAV58101.1"/>
    <property type="molecule type" value="Genomic_DNA"/>
</dbReference>
<comment type="caution">
    <text evidence="1">The sequence shown here is derived from an EMBL/GenBank/DDBJ whole genome shotgun (WGS) entry which is preliminary data.</text>
</comment>
<dbReference type="Proteomes" id="UP000187406">
    <property type="component" value="Unassembled WGS sequence"/>
</dbReference>
<proteinExistence type="predicted"/>
<evidence type="ECO:0000313" key="2">
    <source>
        <dbReference type="Proteomes" id="UP000187406"/>
    </source>
</evidence>
<gene>
    <name evidence="1" type="ORF">CFOL_v3_01635</name>
</gene>
<evidence type="ECO:0000313" key="1">
    <source>
        <dbReference type="EMBL" id="GAV58101.1"/>
    </source>
</evidence>
<organism evidence="1 2">
    <name type="scientific">Cephalotus follicularis</name>
    <name type="common">Albany pitcher plant</name>
    <dbReference type="NCBI Taxonomy" id="3775"/>
    <lineage>
        <taxon>Eukaryota</taxon>
        <taxon>Viridiplantae</taxon>
        <taxon>Streptophyta</taxon>
        <taxon>Embryophyta</taxon>
        <taxon>Tracheophyta</taxon>
        <taxon>Spermatophyta</taxon>
        <taxon>Magnoliopsida</taxon>
        <taxon>eudicotyledons</taxon>
        <taxon>Gunneridae</taxon>
        <taxon>Pentapetalae</taxon>
        <taxon>rosids</taxon>
        <taxon>fabids</taxon>
        <taxon>Oxalidales</taxon>
        <taxon>Cephalotaceae</taxon>
        <taxon>Cephalotus</taxon>
    </lineage>
</organism>
<feature type="non-terminal residue" evidence="1">
    <location>
        <position position="1"/>
    </location>
</feature>
<dbReference type="OrthoDB" id="1929566at2759"/>
<sequence>PNEKATYERWERSNRLSLMLIQSHVSKSIRGSILDCDKVVDYMKSVEEQFVRSDKALASTIMNKLSGIRFDNSKSVHEHIMEIMDIAAKLKSLEVEISKSFLVHFILNSLSIEYGAFKNSYNTHKEKWYVNELLTMCLQKEKRVKHEKIENAHIDTQAKRNARKGKSAPREKNIVSVPMKRDGNKVACFFCKKMRHVKKNLTLVLPFILPIPCRVLLI</sequence>
<accession>A0A1Q3AQU5</accession>